<dbReference type="Pfam" id="PF00432">
    <property type="entry name" value="Prenyltrans"/>
    <property type="match status" value="2"/>
</dbReference>
<evidence type="ECO:0000256" key="2">
    <source>
        <dbReference type="ARBA" id="ARBA00010497"/>
    </source>
</evidence>
<comment type="similarity">
    <text evidence="2">Belongs to the protein prenyltransferase subunit beta family.</text>
</comment>
<protein>
    <recommendedName>
        <fullName evidence="9">Prenyltransferase alpha-alpha toroid domain-containing protein</fullName>
    </recommendedName>
</protein>
<dbReference type="GO" id="GO:0004660">
    <property type="term" value="F:protein farnesyltransferase activity"/>
    <property type="evidence" value="ECO:0007669"/>
    <property type="project" value="TreeGrafter"/>
</dbReference>
<evidence type="ECO:0000256" key="5">
    <source>
        <dbReference type="ARBA" id="ARBA00022723"/>
    </source>
</evidence>
<evidence type="ECO:0000313" key="10">
    <source>
        <dbReference type="EMBL" id="KAA6398376.1"/>
    </source>
</evidence>
<dbReference type="SUPFAM" id="SSF48239">
    <property type="entry name" value="Terpenoid cyclases/Protein prenyltransferases"/>
    <property type="match status" value="2"/>
</dbReference>
<organism evidence="10 11">
    <name type="scientific">Streblomastix strix</name>
    <dbReference type="NCBI Taxonomy" id="222440"/>
    <lineage>
        <taxon>Eukaryota</taxon>
        <taxon>Metamonada</taxon>
        <taxon>Preaxostyla</taxon>
        <taxon>Oxymonadida</taxon>
        <taxon>Streblomastigidae</taxon>
        <taxon>Streblomastix</taxon>
    </lineage>
</organism>
<evidence type="ECO:0000256" key="7">
    <source>
        <dbReference type="ARBA" id="ARBA00022833"/>
    </source>
</evidence>
<name>A0A5J4WUX6_9EUKA</name>
<feature type="compositionally biased region" description="Polar residues" evidence="8">
    <location>
        <begin position="395"/>
        <end position="416"/>
    </location>
</feature>
<evidence type="ECO:0000259" key="9">
    <source>
        <dbReference type="Pfam" id="PF00432"/>
    </source>
</evidence>
<feature type="compositionally biased region" description="Basic residues" evidence="8">
    <location>
        <begin position="384"/>
        <end position="393"/>
    </location>
</feature>
<feature type="compositionally biased region" description="Basic and acidic residues" evidence="8">
    <location>
        <begin position="335"/>
        <end position="353"/>
    </location>
</feature>
<feature type="region of interest" description="Disordered" evidence="8">
    <location>
        <begin position="335"/>
        <end position="367"/>
    </location>
</feature>
<dbReference type="GO" id="GO:0005965">
    <property type="term" value="C:protein farnesyltransferase complex"/>
    <property type="evidence" value="ECO:0007669"/>
    <property type="project" value="TreeGrafter"/>
</dbReference>
<reference evidence="10 11" key="1">
    <citation type="submission" date="2019-03" db="EMBL/GenBank/DDBJ databases">
        <title>Single cell metagenomics reveals metabolic interactions within the superorganism composed of flagellate Streblomastix strix and complex community of Bacteroidetes bacteria on its surface.</title>
        <authorList>
            <person name="Treitli S.C."/>
            <person name="Kolisko M."/>
            <person name="Husnik F."/>
            <person name="Keeling P."/>
            <person name="Hampl V."/>
        </authorList>
    </citation>
    <scope>NUCLEOTIDE SEQUENCE [LARGE SCALE GENOMIC DNA]</scope>
    <source>
        <strain evidence="10">ST1C</strain>
    </source>
</reference>
<gene>
    <name evidence="10" type="ORF">EZS28_006095</name>
</gene>
<dbReference type="PANTHER" id="PTHR11774:SF6">
    <property type="entry name" value="PROTEIN FARNESYLTRANSFERASE SUBUNIT BETA"/>
    <property type="match status" value="1"/>
</dbReference>
<dbReference type="GO" id="GO:0046872">
    <property type="term" value="F:metal ion binding"/>
    <property type="evidence" value="ECO:0007669"/>
    <property type="project" value="UniProtKB-KW"/>
</dbReference>
<proteinExistence type="inferred from homology"/>
<keyword evidence="4" id="KW-0808">Transferase</keyword>
<evidence type="ECO:0000313" key="11">
    <source>
        <dbReference type="Proteomes" id="UP000324800"/>
    </source>
</evidence>
<dbReference type="EMBL" id="SNRW01000970">
    <property type="protein sequence ID" value="KAA6398376.1"/>
    <property type="molecule type" value="Genomic_DNA"/>
</dbReference>
<dbReference type="Gene3D" id="1.50.10.20">
    <property type="match status" value="2"/>
</dbReference>
<dbReference type="AlphaFoldDB" id="A0A5J4WUX6"/>
<accession>A0A5J4WUX6</accession>
<feature type="domain" description="Prenyltransferase alpha-alpha toroid" evidence="9">
    <location>
        <begin position="530"/>
        <end position="594"/>
    </location>
</feature>
<keyword evidence="3" id="KW-0637">Prenyltransferase</keyword>
<dbReference type="Proteomes" id="UP000324800">
    <property type="component" value="Unassembled WGS sequence"/>
</dbReference>
<keyword evidence="6" id="KW-0677">Repeat</keyword>
<evidence type="ECO:0000256" key="4">
    <source>
        <dbReference type="ARBA" id="ARBA00022679"/>
    </source>
</evidence>
<feature type="region of interest" description="Disordered" evidence="8">
    <location>
        <begin position="383"/>
        <end position="479"/>
    </location>
</feature>
<dbReference type="PANTHER" id="PTHR11774">
    <property type="entry name" value="GERANYLGERANYL TRANSFERASE TYPE BETA SUBUNIT"/>
    <property type="match status" value="1"/>
</dbReference>
<dbReference type="InterPro" id="IPR001330">
    <property type="entry name" value="Prenyltrans"/>
</dbReference>
<dbReference type="InterPro" id="IPR045089">
    <property type="entry name" value="PGGT1B-like"/>
</dbReference>
<feature type="compositionally biased region" description="Basic and acidic residues" evidence="8">
    <location>
        <begin position="419"/>
        <end position="429"/>
    </location>
</feature>
<evidence type="ECO:0000256" key="1">
    <source>
        <dbReference type="ARBA" id="ARBA00001947"/>
    </source>
</evidence>
<keyword evidence="5" id="KW-0479">Metal-binding</keyword>
<feature type="domain" description="Prenyltransferase alpha-alpha toroid" evidence="9">
    <location>
        <begin position="2"/>
        <end position="282"/>
    </location>
</feature>
<evidence type="ECO:0000256" key="3">
    <source>
        <dbReference type="ARBA" id="ARBA00022602"/>
    </source>
</evidence>
<comment type="cofactor">
    <cofactor evidence="1">
        <name>Zn(2+)</name>
        <dbReference type="ChEBI" id="CHEBI:29105"/>
    </cofactor>
</comment>
<dbReference type="InterPro" id="IPR008930">
    <property type="entry name" value="Terpenoid_cyclase/PrenylTrfase"/>
</dbReference>
<dbReference type="OrthoDB" id="10261146at2759"/>
<feature type="compositionally biased region" description="Low complexity" evidence="8">
    <location>
        <begin position="441"/>
        <end position="457"/>
    </location>
</feature>
<comment type="caution">
    <text evidence="10">The sequence shown here is derived from an EMBL/GenBank/DDBJ whole genome shotgun (WGS) entry which is preliminary data.</text>
</comment>
<keyword evidence="7" id="KW-0862">Zinc</keyword>
<evidence type="ECO:0000256" key="6">
    <source>
        <dbReference type="ARBA" id="ARBA00022737"/>
    </source>
</evidence>
<evidence type="ECO:0000256" key="8">
    <source>
        <dbReference type="SAM" id="MobiDB-lite"/>
    </source>
</evidence>
<feature type="compositionally biased region" description="Basic and acidic residues" evidence="8">
    <location>
        <begin position="462"/>
        <end position="479"/>
    </location>
</feature>
<sequence length="758" mass="86569">MQRLDASRAWVFFWTLHSLECMGASVRRDSPLMRYLIASIARLQNEFGGFGGNSHYSSHVLSTYACIHALTILNSPEALDVIDLQKLRNFLGRNHFGEENKTNYQQQIPHWAQLPKSNTNYSYKGLFFAERPFLSECDTRIIYGSLSVLSLCGLLDDEITSGTSALISRCQTHEGGIAGIPGNEAHGGYTYCALASQLILAGLDDFDRQNFIDRNLSLKDGNGYFLGFDLPSLIRWLVKQQGSEEGGFSGRTGKLVDTCYSFWQGAGCAIAGLFEQLVKDTEFIKQLKSNELKENIDQDQQIQKHDFQSITQLKDKNITNQPQFTRFHAMINSKTTKERIESELNQRRKREESGIDADSGSQGGNNYNIWVEQENQIKIDQNLQKKKKNKQNQKHTSLLFSRNESNSLDDIPQNVSHVEGQKQDNKYVDYDSNNSDESDDNSNLSIENSNLLIENSLPETNLEEKDKDKAKDTSSKLGLQKEKQQLAAYRHVKMYRYDQVKSHFDELNQSLNLQQQQLSLNFQLPRIRPIFQPQGLLSYALGCCQDRTGGLKDKPSTHTDLYHTCYSLSGCSIAHVLFSQHLPYLEQQNKTKDIHQHGNIINEGFADHRTCFSSFHESIPPFPSTQDKENIQQKKEILKKSKLLIEEIPDESISIDQRNKQQELDQVNIEQQNFIFENATVDDILAQLDINGLNDENKSNLIKQLQHPPYLSPLINIPLDFNLFSFQPIDAIHNISPEKVRNAKQFFKEKLARLEPNK</sequence>